<dbReference type="SUPFAM" id="SSF49265">
    <property type="entry name" value="Fibronectin type III"/>
    <property type="match status" value="1"/>
</dbReference>
<gene>
    <name evidence="2" type="ORF">SAMN05421540_101221</name>
</gene>
<evidence type="ECO:0000259" key="1">
    <source>
        <dbReference type="PROSITE" id="PS50853"/>
    </source>
</evidence>
<dbReference type="InterPro" id="IPR036179">
    <property type="entry name" value="Ig-like_dom_sf"/>
</dbReference>
<accession>A0A1H3VPR6</accession>
<dbReference type="Gene3D" id="2.60.40.10">
    <property type="entry name" value="Immunoglobulins"/>
    <property type="match status" value="3"/>
</dbReference>
<organism evidence="2 3">
    <name type="scientific">Psychroflexus halocasei</name>
    <dbReference type="NCBI Taxonomy" id="908615"/>
    <lineage>
        <taxon>Bacteria</taxon>
        <taxon>Pseudomonadati</taxon>
        <taxon>Bacteroidota</taxon>
        <taxon>Flavobacteriia</taxon>
        <taxon>Flavobacteriales</taxon>
        <taxon>Flavobacteriaceae</taxon>
        <taxon>Psychroflexus</taxon>
    </lineage>
</organism>
<dbReference type="EMBL" id="FNQF01000001">
    <property type="protein sequence ID" value="SDZ76803.1"/>
    <property type="molecule type" value="Genomic_DNA"/>
</dbReference>
<dbReference type="RefSeq" id="WP_093238205.1">
    <property type="nucleotide sequence ID" value="NZ_FNQF01000001.1"/>
</dbReference>
<dbReference type="Proteomes" id="UP000198820">
    <property type="component" value="Unassembled WGS sequence"/>
</dbReference>
<dbReference type="STRING" id="908615.SAMN05421540_101221"/>
<feature type="domain" description="Fibronectin type-III" evidence="1">
    <location>
        <begin position="186"/>
        <end position="283"/>
    </location>
</feature>
<dbReference type="PROSITE" id="PS50853">
    <property type="entry name" value="FN3"/>
    <property type="match status" value="1"/>
</dbReference>
<name>A0A1H3VPR6_9FLAO</name>
<sequence length="1114" mass="120838">MKKILLITLLFCLPYVGYSQIGVFENFNQGLPPGWQGNTGAGNFLVDDVASCEGQSARVTLTGFFLTNAELTSKNIVGQSNGTEFTLNFDYKVIDSQDESAFPAGWGTAEVQYSLDNGATWTTFGTIDDNNHVVSDECAAAPEFTIPAADLAAGSDFKLRWLITKNADNFRFYIDNVSGSQVLNSPPNCTELNNINNGQTDVSVTTGFSWSEPDGLPAGYKISIGTTSGGTDVADNVDVGPSLTYTPANTLEFSTDYYVTVIAYNSVGDAVGCNEIMFTTEDDPFDVATEIVPNEGNFCVDIVSSTLNGTNASSFDVSCGGPAVQEVWFQFTATSDQHIATILNGGFAISHAVYDGQTSQELFCSEEFDNLGNSDAVVMTDLTIGNTYYIRVFSDSVSNSDFDLCLTTPQFGEDNETCADAAPFCAPYDDDGNAEPLVFPNGYFYLNETVSEDGPDYGCLYSQPNPAWYFVQIQESGNISFNITQNTAFDGDGNPIGDGLDVDFIAYGPFDDPEGQCGAALDSSVEVDCSYSAEPVEDFTINNAQEGEYYLVLITNYNQSPGYISFGQTNFGDSGAGSTNCDLVFNSTVKGCPGETVTLTSEFIDEHEAFQWSYYDGATDSYIPINGASSAVYEVTESGEYLLQSYDEDTNYTEEREYFTVEFQPEPDVTVPANMSLCDGETLILDATLGNVSDYNEVNYQWMLDGNDIAGETSSTLNISEDGDYSVLIETINSSATSNPHICETLIEFPVQGGDFIVDIGQDETFCDAGTQTITATITDGDAVNATYLWSTGETTESIDVSTSGVYEVKVTIDGCSVTESVEYIFNESPVVDLGETNIVSCDITTEVIDATPSNYTDAGVTYEWYLDGSLITSETTATLSPSSYGEYKVIVTPNGTNCAFEGTVAILERDDLGVEITSSLDPNMMLNYCEDNTGNPVMPEYESVLTAELINADESEVTYKWFKNGNEISGETSSTITVTYQNDGVYTDDYTVEISIQTCTATSSALTTNVEISPYENAGCKITQGLSPDETPGENDKLDLAFLNDRSGIESLEVFDRNGRSVFSQNNYVDEFNGQNNDGDKLVGGTYFYVIKLKKQDPVFGNEKKGWIYIKRK</sequence>
<dbReference type="Gene3D" id="2.60.120.260">
    <property type="entry name" value="Galactose-binding domain-like"/>
    <property type="match status" value="1"/>
</dbReference>
<dbReference type="InterPro" id="IPR036116">
    <property type="entry name" value="FN3_sf"/>
</dbReference>
<protein>
    <submittedName>
        <fullName evidence="2">C-terminal domain of CHU protein family protein</fullName>
    </submittedName>
</protein>
<dbReference type="SUPFAM" id="SSF48726">
    <property type="entry name" value="Immunoglobulin"/>
    <property type="match status" value="1"/>
</dbReference>
<dbReference type="InterPro" id="IPR003961">
    <property type="entry name" value="FN3_dom"/>
</dbReference>
<evidence type="ECO:0000313" key="2">
    <source>
        <dbReference type="EMBL" id="SDZ76803.1"/>
    </source>
</evidence>
<keyword evidence="3" id="KW-1185">Reference proteome</keyword>
<dbReference type="AlphaFoldDB" id="A0A1H3VPR6"/>
<proteinExistence type="predicted"/>
<dbReference type="InterPro" id="IPR013783">
    <property type="entry name" value="Ig-like_fold"/>
</dbReference>
<dbReference type="Pfam" id="PF13585">
    <property type="entry name" value="CHU_C"/>
    <property type="match status" value="1"/>
</dbReference>
<reference evidence="2 3" key="1">
    <citation type="submission" date="2016-10" db="EMBL/GenBank/DDBJ databases">
        <authorList>
            <person name="de Groot N.N."/>
        </authorList>
    </citation>
    <scope>NUCLEOTIDE SEQUENCE [LARGE SCALE GENOMIC DNA]</scope>
    <source>
        <strain evidence="2 3">DSM 23581</strain>
    </source>
</reference>
<evidence type="ECO:0000313" key="3">
    <source>
        <dbReference type="Proteomes" id="UP000198820"/>
    </source>
</evidence>